<dbReference type="OMA" id="AWEREDN"/>
<dbReference type="OrthoDB" id="6105938at2759"/>
<dbReference type="HOGENOM" id="CLU_709841_0_0_1"/>
<feature type="compositionally biased region" description="Basic and acidic residues" evidence="1">
    <location>
        <begin position="368"/>
        <end position="378"/>
    </location>
</feature>
<organism evidence="2 3">
    <name type="scientific">Dactylellina haptotyla (strain CBS 200.50)</name>
    <name type="common">Nematode-trapping fungus</name>
    <name type="synonym">Monacrosporium haptotylum</name>
    <dbReference type="NCBI Taxonomy" id="1284197"/>
    <lineage>
        <taxon>Eukaryota</taxon>
        <taxon>Fungi</taxon>
        <taxon>Dikarya</taxon>
        <taxon>Ascomycota</taxon>
        <taxon>Pezizomycotina</taxon>
        <taxon>Orbiliomycetes</taxon>
        <taxon>Orbiliales</taxon>
        <taxon>Orbiliaceae</taxon>
        <taxon>Dactylellina</taxon>
    </lineage>
</organism>
<name>S8A061_DACHA</name>
<dbReference type="Proteomes" id="UP000015100">
    <property type="component" value="Unassembled WGS sequence"/>
</dbReference>
<dbReference type="EMBL" id="AQGS01000912">
    <property type="protein sequence ID" value="EPS36365.1"/>
    <property type="molecule type" value="Genomic_DNA"/>
</dbReference>
<keyword evidence="3" id="KW-1185">Reference proteome</keyword>
<proteinExistence type="predicted"/>
<dbReference type="AlphaFoldDB" id="S8A061"/>
<reference evidence="2 3" key="1">
    <citation type="journal article" date="2013" name="PLoS Genet.">
        <title>Genomic mechanisms accounting for the adaptation to parasitism in nematode-trapping fungi.</title>
        <authorList>
            <person name="Meerupati T."/>
            <person name="Andersson K.M."/>
            <person name="Friman E."/>
            <person name="Kumar D."/>
            <person name="Tunlid A."/>
            <person name="Ahren D."/>
        </authorList>
    </citation>
    <scope>NUCLEOTIDE SEQUENCE [LARGE SCALE GENOMIC DNA]</scope>
    <source>
        <strain evidence="2 3">CBS 200.50</strain>
    </source>
</reference>
<feature type="region of interest" description="Disordered" evidence="1">
    <location>
        <begin position="368"/>
        <end position="389"/>
    </location>
</feature>
<evidence type="ECO:0000313" key="2">
    <source>
        <dbReference type="EMBL" id="EPS36365.1"/>
    </source>
</evidence>
<accession>S8A061</accession>
<reference evidence="3" key="2">
    <citation type="submission" date="2013-04" db="EMBL/GenBank/DDBJ databases">
        <title>Genomic mechanisms accounting for the adaptation to parasitism in nematode-trapping fungi.</title>
        <authorList>
            <person name="Ahren D.G."/>
        </authorList>
    </citation>
    <scope>NUCLEOTIDE SEQUENCE [LARGE SCALE GENOMIC DNA]</scope>
    <source>
        <strain evidence="3">CBS 200.50</strain>
    </source>
</reference>
<evidence type="ECO:0000313" key="3">
    <source>
        <dbReference type="Proteomes" id="UP000015100"/>
    </source>
</evidence>
<evidence type="ECO:0000256" key="1">
    <source>
        <dbReference type="SAM" id="MobiDB-lite"/>
    </source>
</evidence>
<comment type="caution">
    <text evidence="2">The sequence shown here is derived from an EMBL/GenBank/DDBJ whole genome shotgun (WGS) entry which is preliminary data.</text>
</comment>
<sequence>MIFDDGRTKLLGCGGVEVNACPCCEVEFMGAAGLQMHYVEEHAWLVCLDCTGKDQHHNGINGFKQHCQRLRSYRQHRIRCGECTAHLGRPPKPQEYGKFIEHLKTCQAILDGFCHDVFTSTELYYEHCNNDEVHILRRKKVQQEEYQERCRIREERKRAESFRKRQANIMAHNYYMACRIEEENKRKRIEQGLEKKTEEPEDYHSIEQAKLKADPNYNPWDDIPLHSKPVEQREPEQKKIVELAQTNNREILRKHYNIKPASEQTSAIKDQIPESMLSPWELAGKKRREAAEERAAAKREEEKKARVLKQAEEEKKKAEEEKIRLEKLKNETKQEKQEREAKEEEERKKLEERMAAFKAWVTQQREMREAKQREEHRVANSYAYINDEA</sequence>
<feature type="compositionally biased region" description="Basic and acidic residues" evidence="1">
    <location>
        <begin position="289"/>
        <end position="349"/>
    </location>
</feature>
<gene>
    <name evidence="2" type="ORF">H072_10100</name>
</gene>
<protein>
    <submittedName>
        <fullName evidence="2">Uncharacterized protein</fullName>
    </submittedName>
</protein>
<feature type="region of interest" description="Disordered" evidence="1">
    <location>
        <begin position="281"/>
        <end position="349"/>
    </location>
</feature>